<sequence length="385" mass="40096">MTKTSITCAVVGVISLVAAALMAWLVTPTWVARVPSGRAIDRSYEGTFQTLLDPAALAQGNLAAAIKSNVPMTVDQHVDVEKTSGNKALVSDARVTTAAGTKVEQTTWDYAVDRQSLEAVSSYPSDWVVIPAQGLTVSWPFGAEKKAYQGWTPETRTTATLTYLREEEKQGITTYVYQAKAAPAKIVDEQILGPLPKTLPLTLLKQLGQIAPLPADKAAQLAQILPQLPQTVPMAYAFQDESTFWVDPSTGLVIDVQRNQQRVAEIAPPAGAAVPLLPVAATTYHLTLASSQKAASDAKHGATVIRWLGVYLPIILLALGVVLLVVAALLWRRPAGGRRARTADAGAGPGPGAGPGAGPGSGTGTGTGTGTPGTGAGPGESPEQV</sequence>
<protein>
    <submittedName>
        <fullName evidence="3">DUF3068 domain-containing protein</fullName>
    </submittedName>
</protein>
<evidence type="ECO:0000256" key="1">
    <source>
        <dbReference type="SAM" id="MobiDB-lite"/>
    </source>
</evidence>
<reference evidence="3 4" key="1">
    <citation type="journal article" date="2019" name="Int. J. Syst. Evol. Microbiol.">
        <title>The Global Catalogue of Microorganisms (GCM) 10K type strain sequencing project: providing services to taxonomists for standard genome sequencing and annotation.</title>
        <authorList>
            <consortium name="The Broad Institute Genomics Platform"/>
            <consortium name="The Broad Institute Genome Sequencing Center for Infectious Disease"/>
            <person name="Wu L."/>
            <person name="Ma J."/>
        </authorList>
    </citation>
    <scope>NUCLEOTIDE SEQUENCE [LARGE SCALE GENOMIC DNA]</scope>
    <source>
        <strain evidence="3 4">JCM 16013</strain>
    </source>
</reference>
<name>A0ABN2T277_9ACTN</name>
<feature type="transmembrane region" description="Helical" evidence="2">
    <location>
        <begin position="310"/>
        <end position="331"/>
    </location>
</feature>
<organism evidence="3 4">
    <name type="scientific">Catenulispora subtropica</name>
    <dbReference type="NCBI Taxonomy" id="450798"/>
    <lineage>
        <taxon>Bacteria</taxon>
        <taxon>Bacillati</taxon>
        <taxon>Actinomycetota</taxon>
        <taxon>Actinomycetes</taxon>
        <taxon>Catenulisporales</taxon>
        <taxon>Catenulisporaceae</taxon>
        <taxon>Catenulispora</taxon>
    </lineage>
</organism>
<dbReference type="Pfam" id="PF11271">
    <property type="entry name" value="PorA"/>
    <property type="match status" value="1"/>
</dbReference>
<keyword evidence="4" id="KW-1185">Reference proteome</keyword>
<dbReference type="Proteomes" id="UP001499854">
    <property type="component" value="Unassembled WGS sequence"/>
</dbReference>
<accession>A0ABN2T277</accession>
<keyword evidence="2" id="KW-0812">Transmembrane</keyword>
<dbReference type="RefSeq" id="WP_344661728.1">
    <property type="nucleotide sequence ID" value="NZ_BAAAQM010000059.1"/>
</dbReference>
<gene>
    <name evidence="3" type="ORF">GCM10009838_72780</name>
</gene>
<proteinExistence type="predicted"/>
<evidence type="ECO:0000313" key="3">
    <source>
        <dbReference type="EMBL" id="GAA1996995.1"/>
    </source>
</evidence>
<keyword evidence="2" id="KW-0472">Membrane</keyword>
<comment type="caution">
    <text evidence="3">The sequence shown here is derived from an EMBL/GenBank/DDBJ whole genome shotgun (WGS) entry which is preliminary data.</text>
</comment>
<keyword evidence="2" id="KW-1133">Transmembrane helix</keyword>
<feature type="compositionally biased region" description="Gly residues" evidence="1">
    <location>
        <begin position="347"/>
        <end position="378"/>
    </location>
</feature>
<feature type="region of interest" description="Disordered" evidence="1">
    <location>
        <begin position="338"/>
        <end position="385"/>
    </location>
</feature>
<evidence type="ECO:0000256" key="2">
    <source>
        <dbReference type="SAM" id="Phobius"/>
    </source>
</evidence>
<evidence type="ECO:0000313" key="4">
    <source>
        <dbReference type="Proteomes" id="UP001499854"/>
    </source>
</evidence>
<dbReference type="EMBL" id="BAAAQM010000059">
    <property type="protein sequence ID" value="GAA1996995.1"/>
    <property type="molecule type" value="Genomic_DNA"/>
</dbReference>
<dbReference type="InterPro" id="IPR021424">
    <property type="entry name" value="PorA"/>
</dbReference>